<comment type="caution">
    <text evidence="1">The sequence shown here is derived from an EMBL/GenBank/DDBJ whole genome shotgun (WGS) entry which is preliminary data.</text>
</comment>
<reference evidence="1 2" key="1">
    <citation type="journal article" date="2019" name="Philos. Trans. R. Soc. Lond., B, Biol. Sci.">
        <title>Ant behaviour and brain gene expression of defending hosts depend on the ecological success of the intruding social parasite.</title>
        <authorList>
            <person name="Kaur R."/>
            <person name="Stoldt M."/>
            <person name="Jongepier E."/>
            <person name="Feldmeyer B."/>
            <person name="Menzel F."/>
            <person name="Bornberg-Bauer E."/>
            <person name="Foitzik S."/>
        </authorList>
    </citation>
    <scope>NUCLEOTIDE SEQUENCE [LARGE SCALE GENOMIC DNA]</scope>
    <source>
        <tissue evidence="1">Whole body</tissue>
    </source>
</reference>
<protein>
    <submittedName>
        <fullName evidence="1">Uncharacterized protein</fullName>
    </submittedName>
</protein>
<accession>A0A4S2KLT0</accession>
<dbReference type="EMBL" id="QBLH01001911">
    <property type="protein sequence ID" value="TGZ50643.1"/>
    <property type="molecule type" value="Genomic_DNA"/>
</dbReference>
<evidence type="ECO:0000313" key="2">
    <source>
        <dbReference type="Proteomes" id="UP000310200"/>
    </source>
</evidence>
<proteinExistence type="predicted"/>
<organism evidence="1 2">
    <name type="scientific">Temnothorax longispinosus</name>
    <dbReference type="NCBI Taxonomy" id="300112"/>
    <lineage>
        <taxon>Eukaryota</taxon>
        <taxon>Metazoa</taxon>
        <taxon>Ecdysozoa</taxon>
        <taxon>Arthropoda</taxon>
        <taxon>Hexapoda</taxon>
        <taxon>Insecta</taxon>
        <taxon>Pterygota</taxon>
        <taxon>Neoptera</taxon>
        <taxon>Endopterygota</taxon>
        <taxon>Hymenoptera</taxon>
        <taxon>Apocrita</taxon>
        <taxon>Aculeata</taxon>
        <taxon>Formicoidea</taxon>
        <taxon>Formicidae</taxon>
        <taxon>Myrmicinae</taxon>
        <taxon>Temnothorax</taxon>
    </lineage>
</organism>
<sequence length="256" mass="29157">MPRHYGSTRLKPEKERPVYTPVLRRKGLHGSALASAISSRQKPLFCRYENMKIFMFPRNSWKWRKPRSIVITPGRDPSLSKDDRRTNFAVTSVVQIEFKVSTSSPTDVKLDKLFHICTILNSSHRSVSAVYDKADCFRLPVRDRSYPTIVILWPQRMDIGADKAAADFVPRRDCPRMISDPSSLGVKNSEEQPKSWLLPPCKRHFQIFRIAIFTDAVDLVLAYLYPEDHNAGTKFDSVITTGSNAETIPLGMKEAS</sequence>
<name>A0A4S2KLT0_9HYME</name>
<dbReference type="AlphaFoldDB" id="A0A4S2KLT0"/>
<gene>
    <name evidence="1" type="ORF">DBV15_10442</name>
</gene>
<dbReference type="Proteomes" id="UP000310200">
    <property type="component" value="Unassembled WGS sequence"/>
</dbReference>
<evidence type="ECO:0000313" key="1">
    <source>
        <dbReference type="EMBL" id="TGZ50643.1"/>
    </source>
</evidence>
<keyword evidence="2" id="KW-1185">Reference proteome</keyword>